<protein>
    <recommendedName>
        <fullName evidence="4">Treslin</fullName>
    </recommendedName>
</protein>
<dbReference type="PANTHER" id="PTHR21556:SF2">
    <property type="entry name" value="TRESLIN"/>
    <property type="match status" value="1"/>
</dbReference>
<keyword evidence="3" id="KW-1185">Reference proteome</keyword>
<feature type="compositionally biased region" description="Polar residues" evidence="1">
    <location>
        <begin position="588"/>
        <end position="604"/>
    </location>
</feature>
<dbReference type="GO" id="GO:0003682">
    <property type="term" value="F:chromatin binding"/>
    <property type="evidence" value="ECO:0007669"/>
    <property type="project" value="TreeGrafter"/>
</dbReference>
<dbReference type="GO" id="GO:0033314">
    <property type="term" value="P:mitotic DNA replication checkpoint signaling"/>
    <property type="evidence" value="ECO:0007669"/>
    <property type="project" value="InterPro"/>
</dbReference>
<dbReference type="AlphaFoldDB" id="A0AAV1X3R4"/>
<dbReference type="GO" id="GO:0010212">
    <property type="term" value="P:response to ionizing radiation"/>
    <property type="evidence" value="ECO:0007669"/>
    <property type="project" value="InterPro"/>
</dbReference>
<evidence type="ECO:0000313" key="2">
    <source>
        <dbReference type="EMBL" id="CAL0316027.1"/>
    </source>
</evidence>
<dbReference type="GO" id="GO:0030174">
    <property type="term" value="P:regulation of DNA-templated DNA replication initiation"/>
    <property type="evidence" value="ECO:0007669"/>
    <property type="project" value="TreeGrafter"/>
</dbReference>
<accession>A0AAV1X3R4</accession>
<comment type="caution">
    <text evidence="2">The sequence shown here is derived from an EMBL/GenBank/DDBJ whole genome shotgun (WGS) entry which is preliminary data.</text>
</comment>
<dbReference type="GO" id="GO:0007095">
    <property type="term" value="P:mitotic G2 DNA damage checkpoint signaling"/>
    <property type="evidence" value="ECO:0007669"/>
    <property type="project" value="TreeGrafter"/>
</dbReference>
<dbReference type="Proteomes" id="UP001497480">
    <property type="component" value="Unassembled WGS sequence"/>
</dbReference>
<dbReference type="EMBL" id="CAXHTB010000012">
    <property type="protein sequence ID" value="CAL0316027.1"/>
    <property type="molecule type" value="Genomic_DNA"/>
</dbReference>
<feature type="region of interest" description="Disordered" evidence="1">
    <location>
        <begin position="585"/>
        <end position="604"/>
    </location>
</feature>
<dbReference type="PANTHER" id="PTHR21556">
    <property type="entry name" value="TRESLIN"/>
    <property type="match status" value="1"/>
</dbReference>
<evidence type="ECO:0000313" key="3">
    <source>
        <dbReference type="Proteomes" id="UP001497480"/>
    </source>
</evidence>
<gene>
    <name evidence="2" type="ORF">LLUT_LOCUS17087</name>
</gene>
<dbReference type="GO" id="GO:0005634">
    <property type="term" value="C:nucleus"/>
    <property type="evidence" value="ECO:0007669"/>
    <property type="project" value="InterPro"/>
</dbReference>
<evidence type="ECO:0000256" key="1">
    <source>
        <dbReference type="SAM" id="MobiDB-lite"/>
    </source>
</evidence>
<proteinExistence type="predicted"/>
<organism evidence="2 3">
    <name type="scientific">Lupinus luteus</name>
    <name type="common">European yellow lupine</name>
    <dbReference type="NCBI Taxonomy" id="3873"/>
    <lineage>
        <taxon>Eukaryota</taxon>
        <taxon>Viridiplantae</taxon>
        <taxon>Streptophyta</taxon>
        <taxon>Embryophyta</taxon>
        <taxon>Tracheophyta</taxon>
        <taxon>Spermatophyta</taxon>
        <taxon>Magnoliopsida</taxon>
        <taxon>eudicotyledons</taxon>
        <taxon>Gunneridae</taxon>
        <taxon>Pentapetalae</taxon>
        <taxon>rosids</taxon>
        <taxon>fabids</taxon>
        <taxon>Fabales</taxon>
        <taxon>Fabaceae</taxon>
        <taxon>Papilionoideae</taxon>
        <taxon>50 kb inversion clade</taxon>
        <taxon>genistoids sensu lato</taxon>
        <taxon>core genistoids</taxon>
        <taxon>Genisteae</taxon>
        <taxon>Lupinus</taxon>
    </lineage>
</organism>
<name>A0AAV1X3R4_LUPLU</name>
<reference evidence="2 3" key="1">
    <citation type="submission" date="2024-03" db="EMBL/GenBank/DDBJ databases">
        <authorList>
            <person name="Martinez-Hernandez J."/>
        </authorList>
    </citation>
    <scope>NUCLEOTIDE SEQUENCE [LARGE SCALE GENOMIC DNA]</scope>
</reference>
<evidence type="ECO:0008006" key="4">
    <source>
        <dbReference type="Google" id="ProtNLM"/>
    </source>
</evidence>
<dbReference type="InterPro" id="IPR026153">
    <property type="entry name" value="Treslin"/>
</dbReference>
<dbReference type="GO" id="GO:0006260">
    <property type="term" value="P:DNA replication"/>
    <property type="evidence" value="ECO:0007669"/>
    <property type="project" value="InterPro"/>
</dbReference>
<sequence>MTSDPFTSYSHTHRVVLLIDLSDSDSDSNSDYTSSLLSSLTTLLSLPSLSSSLFSFHLFFSSLSPLLSLSKLPLPSPFDLPLPTLHSLSLSLSHLSLPLSLPNPKASHIAASLLYIFHHYSWDPPIPNDSSSSSSSSNSFVPSNLVLLFSPLSHSFTSFFEPHSFSDAATSFGDVFSRCFNSVRNVFDSRDIHCSFVRVGSGSGSYRDDEVMKVNELFQIGAAKLGWGFCSLDSILFGSAVVPFSLIYPKIGTSWGSIQFVDDCSKKVQVKLSLNILDVNRNPIGYNCCDLELVDFKILARPCQDVWFKPELSKLQGEGCERKERFWKICSDGVTKFEVKAVCRCDAFVNFRECLSDSILVREFFRESKKKHEPGSDELFANRVLQMLAAEFGSKWRRKPAPIWEILLSFLCKEGYWAFVSLTNANGDSVMCILRPFTVSSALLSVLGDLDLSSDFGVANRSQYVRAVDPEVHKLKEDNDLWDSHAKKSSDIAIEVRHQKKVMDLNTLKNLTWSSFCDSVYGQFEMDLYGVYFALGCDKSKKLLKFLKCWMKQVKNSGCYDPTLSEKPKPDQIIAEDANDKLAELPQNDEQPITPSSSVGANTEASRIQDDAVLDFRLETSEAFFSNLPNKIHQGIESEDIDLVALAERLVSSSIYWLSQKVDKETVSESHSSSKGHNTHGSIVVSELIKLLLREPKELAAKHKGRNSFSQASDTGAATQVTEHVVREYELQILFRMEILQSEVGSGVSDSSKQKFVKQICLLFENIQCHMEGGFFGDWNLENYVSRIIKTRYSDTLEDMVHKIYNKMDLLLFADEDEAPNNLLNSEDSNKSLNQIVYRDEMGENDVSGELVLAENGPFQSEKNDSGRLTMITREDHDRKLIEAKERRERARRFSSFTSWMPDLHRVWAPKHKAMKLKTDPLRKLPKRKERRRASYDTVYETPMAANKHSSPWTRGSDDDSTGSQICGSISKALFKDDDL</sequence>
<feature type="region of interest" description="Disordered" evidence="1">
    <location>
        <begin position="925"/>
        <end position="966"/>
    </location>
</feature>